<keyword evidence="3" id="KW-1185">Reference proteome</keyword>
<evidence type="ECO:0000313" key="2">
    <source>
        <dbReference type="EMBL" id="PYZ92352.1"/>
    </source>
</evidence>
<dbReference type="Gene3D" id="2.40.33.20">
    <property type="entry name" value="PK beta-barrel domain-like"/>
    <property type="match status" value="1"/>
</dbReference>
<dbReference type="GO" id="GO:0030170">
    <property type="term" value="F:pyridoxal phosphate binding"/>
    <property type="evidence" value="ECO:0007669"/>
    <property type="project" value="InterPro"/>
</dbReference>
<dbReference type="OrthoDB" id="9786134at2"/>
<feature type="domain" description="MOSC" evidence="1">
    <location>
        <begin position="33"/>
        <end position="167"/>
    </location>
</feature>
<dbReference type="EMBL" id="PDOD01000004">
    <property type="protein sequence ID" value="PYZ92352.1"/>
    <property type="molecule type" value="Genomic_DNA"/>
</dbReference>
<dbReference type="SUPFAM" id="SSF50800">
    <property type="entry name" value="PK beta-barrel domain-like"/>
    <property type="match status" value="1"/>
</dbReference>
<dbReference type="Pfam" id="PF03475">
    <property type="entry name" value="YiiM_3-alpha"/>
    <property type="match status" value="1"/>
</dbReference>
<dbReference type="GO" id="GO:0030151">
    <property type="term" value="F:molybdenum ion binding"/>
    <property type="evidence" value="ECO:0007669"/>
    <property type="project" value="InterPro"/>
</dbReference>
<dbReference type="InterPro" id="IPR011037">
    <property type="entry name" value="Pyrv_Knase-like_insert_dom_sf"/>
</dbReference>
<dbReference type="Pfam" id="PF03473">
    <property type="entry name" value="MOSC"/>
    <property type="match status" value="1"/>
</dbReference>
<evidence type="ECO:0000259" key="1">
    <source>
        <dbReference type="PROSITE" id="PS51340"/>
    </source>
</evidence>
<dbReference type="PROSITE" id="PS51340">
    <property type="entry name" value="MOSC"/>
    <property type="match status" value="1"/>
</dbReference>
<dbReference type="GO" id="GO:0003824">
    <property type="term" value="F:catalytic activity"/>
    <property type="evidence" value="ECO:0007669"/>
    <property type="project" value="InterPro"/>
</dbReference>
<dbReference type="PANTHER" id="PTHR30212:SF2">
    <property type="entry name" value="PROTEIN YIIM"/>
    <property type="match status" value="1"/>
</dbReference>
<dbReference type="PANTHER" id="PTHR30212">
    <property type="entry name" value="PROTEIN YIIM"/>
    <property type="match status" value="1"/>
</dbReference>
<evidence type="ECO:0000313" key="3">
    <source>
        <dbReference type="Proteomes" id="UP000248214"/>
    </source>
</evidence>
<name>A0A323T9J8_9BACI</name>
<reference evidence="2 3" key="1">
    <citation type="submission" date="2017-10" db="EMBL/GenBank/DDBJ databases">
        <title>Bacillus sp. nov., a halophilic bacterium isolated from a Keqin Lake.</title>
        <authorList>
            <person name="Wang H."/>
        </authorList>
    </citation>
    <scope>NUCLEOTIDE SEQUENCE [LARGE SCALE GENOMIC DNA]</scope>
    <source>
        <strain evidence="2 3">KQ-12</strain>
    </source>
</reference>
<dbReference type="InterPro" id="IPR052353">
    <property type="entry name" value="Benzoxazolinone_Detox_Enz"/>
</dbReference>
<dbReference type="Proteomes" id="UP000248214">
    <property type="component" value="Unassembled WGS sequence"/>
</dbReference>
<gene>
    <name evidence="2" type="ORF">CR194_16095</name>
</gene>
<dbReference type="RefSeq" id="WP_110610922.1">
    <property type="nucleotide sequence ID" value="NZ_PDOD01000004.1"/>
</dbReference>
<sequence length="213" mass="24111">MNRLKANIISLNVGKPRTLNGLNQTIVTAIEKKSIDQQIFLAKEQLDGDEQADKVHHGGPDKAVCVYSFNHYPYWEEKLSKKLSPGAFGENLTVKGLLEDEVHIGDLFRWGEAQVQISQPRKPCHKLAKRFEIPTLVKQVSDSGYTGFYFRVIKEGMVSADTPLQFIKRFSDVSLAEVNETFYHKHSDEASVSRIASIPELADSWSEMMENQL</sequence>
<dbReference type="InterPro" id="IPR005302">
    <property type="entry name" value="MoCF_Sase_C"/>
</dbReference>
<dbReference type="AlphaFoldDB" id="A0A323T9J8"/>
<organism evidence="2 3">
    <name type="scientific">Salipaludibacillus keqinensis</name>
    <dbReference type="NCBI Taxonomy" id="2045207"/>
    <lineage>
        <taxon>Bacteria</taxon>
        <taxon>Bacillati</taxon>
        <taxon>Bacillota</taxon>
        <taxon>Bacilli</taxon>
        <taxon>Bacillales</taxon>
        <taxon>Bacillaceae</taxon>
    </lineage>
</organism>
<proteinExistence type="predicted"/>
<dbReference type="InterPro" id="IPR005163">
    <property type="entry name" value="Tri_helical_YiiM-like"/>
</dbReference>
<protein>
    <submittedName>
        <fullName evidence="2">MOSC domain-containing protein</fullName>
    </submittedName>
</protein>
<comment type="caution">
    <text evidence="2">The sequence shown here is derived from an EMBL/GenBank/DDBJ whole genome shotgun (WGS) entry which is preliminary data.</text>
</comment>
<accession>A0A323T9J8</accession>